<organism evidence="1 2">
    <name type="scientific">Coemansia nantahalensis</name>
    <dbReference type="NCBI Taxonomy" id="2789366"/>
    <lineage>
        <taxon>Eukaryota</taxon>
        <taxon>Fungi</taxon>
        <taxon>Fungi incertae sedis</taxon>
        <taxon>Zoopagomycota</taxon>
        <taxon>Kickxellomycotina</taxon>
        <taxon>Kickxellomycetes</taxon>
        <taxon>Kickxellales</taxon>
        <taxon>Kickxellaceae</taxon>
        <taxon>Coemansia</taxon>
    </lineage>
</organism>
<evidence type="ECO:0000313" key="1">
    <source>
        <dbReference type="EMBL" id="KAJ2760297.1"/>
    </source>
</evidence>
<evidence type="ECO:0000313" key="2">
    <source>
        <dbReference type="Proteomes" id="UP001140234"/>
    </source>
</evidence>
<gene>
    <name evidence="1" type="ORF">IWQ57_006342</name>
</gene>
<dbReference type="EMBL" id="JANBUJ010003540">
    <property type="protein sequence ID" value="KAJ2760297.1"/>
    <property type="molecule type" value="Genomic_DNA"/>
</dbReference>
<feature type="non-terminal residue" evidence="1">
    <location>
        <position position="1"/>
    </location>
</feature>
<feature type="non-terminal residue" evidence="1">
    <location>
        <position position="398"/>
    </location>
</feature>
<comment type="caution">
    <text evidence="1">The sequence shown here is derived from an EMBL/GenBank/DDBJ whole genome shotgun (WGS) entry which is preliminary data.</text>
</comment>
<proteinExistence type="predicted"/>
<reference evidence="1" key="1">
    <citation type="submission" date="2022-07" db="EMBL/GenBank/DDBJ databases">
        <title>Phylogenomic reconstructions and comparative analyses of Kickxellomycotina fungi.</title>
        <authorList>
            <person name="Reynolds N.K."/>
            <person name="Stajich J.E."/>
            <person name="Barry K."/>
            <person name="Grigoriev I.V."/>
            <person name="Crous P."/>
            <person name="Smith M.E."/>
        </authorList>
    </citation>
    <scope>NUCLEOTIDE SEQUENCE</scope>
    <source>
        <strain evidence="1">CBS 109366</strain>
    </source>
</reference>
<sequence length="398" mass="40632">VGRRGRRAGCRAERGADVRKPGGAALGAAQARGQRGGAARAVCGAADGAGARPAAQRVVAGADRLGGARQARHAVARARGVAVVQRAHRVHHRGAVPRVPRRARARRRGRRPRGHRRGRGRPVRLGGRAADVPDDGGAGAHPRHRPRDVRAGPGGVCAVDPAVAAARVCAGARRGRRRARVGGRGGANDCRHDPHDAGRRGAARAGGRRRRAGADPGGARAVLPARAAGRAARQRRRAAADAPAADAAVVRVPSAAGGDGPAGGPRAAAGGAPAVRGVPALPARRAQRARPAADGAARHGGAGADCAGRPGLADDGVRRPAAAGARLPGRPRRGRHRQELPDRVPAHVDRRRVVHAGRAHRAGAPGPPPARRRAVRVPPNAAHPRRLCRAARAPGPRP</sequence>
<keyword evidence="2" id="KW-1185">Reference proteome</keyword>
<dbReference type="Proteomes" id="UP001140234">
    <property type="component" value="Unassembled WGS sequence"/>
</dbReference>
<accession>A0ACC1JK51</accession>
<protein>
    <submittedName>
        <fullName evidence="1">Uncharacterized protein</fullName>
    </submittedName>
</protein>
<name>A0ACC1JK51_9FUNG</name>